<evidence type="ECO:0000313" key="2">
    <source>
        <dbReference type="Proteomes" id="UP000520767"/>
    </source>
</evidence>
<protein>
    <submittedName>
        <fullName evidence="1">Uncharacterized protein</fullName>
    </submittedName>
</protein>
<accession>A0A7W7Q3H5</accession>
<organism evidence="1 2">
    <name type="scientific">Actinophytocola algeriensis</name>
    <dbReference type="NCBI Taxonomy" id="1768010"/>
    <lineage>
        <taxon>Bacteria</taxon>
        <taxon>Bacillati</taxon>
        <taxon>Actinomycetota</taxon>
        <taxon>Actinomycetes</taxon>
        <taxon>Pseudonocardiales</taxon>
        <taxon>Pseudonocardiaceae</taxon>
    </lineage>
</organism>
<gene>
    <name evidence="1" type="ORF">FHR82_002600</name>
</gene>
<name>A0A7W7Q3H5_9PSEU</name>
<dbReference type="AlphaFoldDB" id="A0A7W7Q3H5"/>
<reference evidence="1 2" key="1">
    <citation type="submission" date="2020-08" db="EMBL/GenBank/DDBJ databases">
        <title>Genomic Encyclopedia of Type Strains, Phase III (KMG-III): the genomes of soil and plant-associated and newly described type strains.</title>
        <authorList>
            <person name="Whitman W."/>
        </authorList>
    </citation>
    <scope>NUCLEOTIDE SEQUENCE [LARGE SCALE GENOMIC DNA]</scope>
    <source>
        <strain evidence="1 2">CECT 8960</strain>
    </source>
</reference>
<dbReference type="RefSeq" id="WP_184810601.1">
    <property type="nucleotide sequence ID" value="NZ_JACHJQ010000003.1"/>
</dbReference>
<dbReference type="Proteomes" id="UP000520767">
    <property type="component" value="Unassembled WGS sequence"/>
</dbReference>
<dbReference type="EMBL" id="JACHJQ010000003">
    <property type="protein sequence ID" value="MBB4906380.1"/>
    <property type="molecule type" value="Genomic_DNA"/>
</dbReference>
<keyword evidence="2" id="KW-1185">Reference proteome</keyword>
<comment type="caution">
    <text evidence="1">The sequence shown here is derived from an EMBL/GenBank/DDBJ whole genome shotgun (WGS) entry which is preliminary data.</text>
</comment>
<evidence type="ECO:0000313" key="1">
    <source>
        <dbReference type="EMBL" id="MBB4906380.1"/>
    </source>
</evidence>
<proteinExistence type="predicted"/>
<sequence length="89" mass="10280">MFPAEARAWAAEKVGQPIIDFDEQGRRFAVDAPPVMSVRREWCDRHYGLSDMWQADGTVWLDSAGEHRYEKVRELPDGVTAYQRIGRRA</sequence>